<evidence type="ECO:0000259" key="7">
    <source>
        <dbReference type="PROSITE" id="PS50850"/>
    </source>
</evidence>
<keyword evidence="3 6" id="KW-1133">Transmembrane helix</keyword>
<dbReference type="InterPro" id="IPR020846">
    <property type="entry name" value="MFS_dom"/>
</dbReference>
<keyword evidence="4 6" id="KW-0472">Membrane</keyword>
<feature type="transmembrane region" description="Helical" evidence="6">
    <location>
        <begin position="140"/>
        <end position="159"/>
    </location>
</feature>
<feature type="transmembrane region" description="Helical" evidence="6">
    <location>
        <begin position="80"/>
        <end position="98"/>
    </location>
</feature>
<dbReference type="PROSITE" id="PS50850">
    <property type="entry name" value="MFS"/>
    <property type="match status" value="1"/>
</dbReference>
<feature type="transmembrane region" description="Helical" evidence="6">
    <location>
        <begin position="171"/>
        <end position="190"/>
    </location>
</feature>
<name>A0A2T7PC11_POMCA</name>
<evidence type="ECO:0000256" key="5">
    <source>
        <dbReference type="SAM" id="MobiDB-lite"/>
    </source>
</evidence>
<feature type="transmembrane region" description="Helical" evidence="6">
    <location>
        <begin position="197"/>
        <end position="219"/>
    </location>
</feature>
<keyword evidence="2 6" id="KW-0812">Transmembrane</keyword>
<sequence>MSPALIATNESENASTIGPTLPGLTEKSTSNIGPDSCSADGELTWTKEQQGLVLGSTFWGYVLTNIAGGVAATRYGGKRVILGALFFAGILTAVTPAAARSNLYIILVIRFLIGGTISPALQALFVQWIPPHESSVLRNLAFAGCQMGYILTFPASGLLCEYGFDGGWPSLFYIQGMFIPAGLLVGMAFVDCTQPVAAVVFLTAGVSFTGFSYGGGLFIALSDISGRHAGVLYGVSNTLATIPGFVAPILIGLSHKM</sequence>
<evidence type="ECO:0000256" key="4">
    <source>
        <dbReference type="ARBA" id="ARBA00023136"/>
    </source>
</evidence>
<dbReference type="AlphaFoldDB" id="A0A2T7PC11"/>
<evidence type="ECO:0000313" key="9">
    <source>
        <dbReference type="Proteomes" id="UP000245119"/>
    </source>
</evidence>
<reference evidence="8 9" key="1">
    <citation type="submission" date="2018-04" db="EMBL/GenBank/DDBJ databases">
        <title>The genome of golden apple snail Pomacea canaliculata provides insight into stress tolerance and invasive adaptation.</title>
        <authorList>
            <person name="Liu C."/>
            <person name="Liu B."/>
            <person name="Ren Y."/>
            <person name="Zhang Y."/>
            <person name="Wang H."/>
            <person name="Li S."/>
            <person name="Jiang F."/>
            <person name="Yin L."/>
            <person name="Zhang G."/>
            <person name="Qian W."/>
            <person name="Fan W."/>
        </authorList>
    </citation>
    <scope>NUCLEOTIDE SEQUENCE [LARGE SCALE GENOMIC DNA]</scope>
    <source>
        <strain evidence="8">SZHN2017</strain>
        <tissue evidence="8">Muscle</tissue>
    </source>
</reference>
<feature type="region of interest" description="Disordered" evidence="5">
    <location>
        <begin position="1"/>
        <end position="31"/>
    </location>
</feature>
<keyword evidence="9" id="KW-1185">Reference proteome</keyword>
<dbReference type="EMBL" id="PZQS01000005">
    <property type="protein sequence ID" value="PVD30949.1"/>
    <property type="molecule type" value="Genomic_DNA"/>
</dbReference>
<dbReference type="OrthoDB" id="2985014at2759"/>
<dbReference type="Gene3D" id="1.20.1250.20">
    <property type="entry name" value="MFS general substrate transporter like domains"/>
    <property type="match status" value="1"/>
</dbReference>
<feature type="transmembrane region" description="Helical" evidence="6">
    <location>
        <begin position="231"/>
        <end position="253"/>
    </location>
</feature>
<accession>A0A2T7PC11</accession>
<feature type="domain" description="Major facilitator superfamily (MFS) profile" evidence="7">
    <location>
        <begin position="1"/>
        <end position="257"/>
    </location>
</feature>
<comment type="caution">
    <text evidence="8">The sequence shown here is derived from an EMBL/GenBank/DDBJ whole genome shotgun (WGS) entry which is preliminary data.</text>
</comment>
<protein>
    <recommendedName>
        <fullName evidence="7">Major facilitator superfamily (MFS) profile domain-containing protein</fullName>
    </recommendedName>
</protein>
<organism evidence="8 9">
    <name type="scientific">Pomacea canaliculata</name>
    <name type="common">Golden apple snail</name>
    <dbReference type="NCBI Taxonomy" id="400727"/>
    <lineage>
        <taxon>Eukaryota</taxon>
        <taxon>Metazoa</taxon>
        <taxon>Spiralia</taxon>
        <taxon>Lophotrochozoa</taxon>
        <taxon>Mollusca</taxon>
        <taxon>Gastropoda</taxon>
        <taxon>Caenogastropoda</taxon>
        <taxon>Architaenioglossa</taxon>
        <taxon>Ampullarioidea</taxon>
        <taxon>Ampullariidae</taxon>
        <taxon>Pomacea</taxon>
    </lineage>
</organism>
<dbReference type="InterPro" id="IPR050382">
    <property type="entry name" value="MFS_Na/Anion_cotransporter"/>
</dbReference>
<dbReference type="GO" id="GO:0006820">
    <property type="term" value="P:monoatomic anion transport"/>
    <property type="evidence" value="ECO:0007669"/>
    <property type="project" value="TreeGrafter"/>
</dbReference>
<dbReference type="Proteomes" id="UP000245119">
    <property type="component" value="Linkage Group LG5"/>
</dbReference>
<proteinExistence type="predicted"/>
<gene>
    <name evidence="8" type="ORF">C0Q70_10225</name>
</gene>
<dbReference type="GO" id="GO:0022857">
    <property type="term" value="F:transmembrane transporter activity"/>
    <property type="evidence" value="ECO:0007669"/>
    <property type="project" value="InterPro"/>
</dbReference>
<dbReference type="STRING" id="400727.A0A2T7PC11"/>
<evidence type="ECO:0000313" key="8">
    <source>
        <dbReference type="EMBL" id="PVD30949.1"/>
    </source>
</evidence>
<feature type="transmembrane region" description="Helical" evidence="6">
    <location>
        <begin position="104"/>
        <end position="128"/>
    </location>
</feature>
<dbReference type="PANTHER" id="PTHR11662:SF399">
    <property type="entry name" value="FI19708P1-RELATED"/>
    <property type="match status" value="1"/>
</dbReference>
<dbReference type="Pfam" id="PF07690">
    <property type="entry name" value="MFS_1"/>
    <property type="match status" value="1"/>
</dbReference>
<feature type="transmembrane region" description="Helical" evidence="6">
    <location>
        <begin position="52"/>
        <end position="73"/>
    </location>
</feature>
<evidence type="ECO:0000256" key="2">
    <source>
        <dbReference type="ARBA" id="ARBA00022692"/>
    </source>
</evidence>
<dbReference type="InterPro" id="IPR036259">
    <property type="entry name" value="MFS_trans_sf"/>
</dbReference>
<evidence type="ECO:0000256" key="3">
    <source>
        <dbReference type="ARBA" id="ARBA00022989"/>
    </source>
</evidence>
<dbReference type="InterPro" id="IPR011701">
    <property type="entry name" value="MFS"/>
</dbReference>
<dbReference type="SUPFAM" id="SSF103473">
    <property type="entry name" value="MFS general substrate transporter"/>
    <property type="match status" value="1"/>
</dbReference>
<feature type="compositionally biased region" description="Polar residues" evidence="5">
    <location>
        <begin position="8"/>
        <end position="18"/>
    </location>
</feature>
<dbReference type="PANTHER" id="PTHR11662">
    <property type="entry name" value="SOLUTE CARRIER FAMILY 17"/>
    <property type="match status" value="1"/>
</dbReference>
<dbReference type="GO" id="GO:0016020">
    <property type="term" value="C:membrane"/>
    <property type="evidence" value="ECO:0007669"/>
    <property type="project" value="UniProtKB-SubCell"/>
</dbReference>
<evidence type="ECO:0000256" key="6">
    <source>
        <dbReference type="SAM" id="Phobius"/>
    </source>
</evidence>
<evidence type="ECO:0000256" key="1">
    <source>
        <dbReference type="ARBA" id="ARBA00004141"/>
    </source>
</evidence>
<comment type="subcellular location">
    <subcellularLocation>
        <location evidence="1">Membrane</location>
        <topology evidence="1">Multi-pass membrane protein</topology>
    </subcellularLocation>
</comment>